<feature type="non-terminal residue" evidence="1">
    <location>
        <position position="1"/>
    </location>
</feature>
<sequence length="282" mass="32526">MSIFENQIIYNNDNTVSVPFGQQIIKLCHVEGTVDFLEWECIDKKKSTNRIDDIIELTTKGKKYIKKIQVGIKKDKLCWSWIMYCAGDGNTCQHICSGIDFEQFCIGIDGKYNLNIDRAPILTMIVKNNIGYGTPLVFGLSNKENNWSIRLAVNAVKQNIPYCNNQIWNPYIMIDKHRPSKLGVEGLNGIFRNHLARCRTEETSFEMASIYKNFINSLPLTQEQKHLIINDLDNNWMCNEWRLQFIDAGRLPDAPNSNPMTTNNYTERMNRTIESKLSGKQT</sequence>
<dbReference type="AlphaFoldDB" id="A0A9N9BMH9"/>
<keyword evidence="2" id="KW-1185">Reference proteome</keyword>
<accession>A0A9N9BMH9</accession>
<evidence type="ECO:0000313" key="2">
    <source>
        <dbReference type="Proteomes" id="UP000789706"/>
    </source>
</evidence>
<protein>
    <submittedName>
        <fullName evidence="1">5140_t:CDS:1</fullName>
    </submittedName>
</protein>
<dbReference type="Proteomes" id="UP000789706">
    <property type="component" value="Unassembled WGS sequence"/>
</dbReference>
<name>A0A9N9BMH9_9GLOM</name>
<proteinExistence type="predicted"/>
<evidence type="ECO:0000313" key="1">
    <source>
        <dbReference type="EMBL" id="CAG8570870.1"/>
    </source>
</evidence>
<dbReference type="EMBL" id="CAJVPK010001102">
    <property type="protein sequence ID" value="CAG8570870.1"/>
    <property type="molecule type" value="Genomic_DNA"/>
</dbReference>
<comment type="caution">
    <text evidence="1">The sequence shown here is derived from an EMBL/GenBank/DDBJ whole genome shotgun (WGS) entry which is preliminary data.</text>
</comment>
<reference evidence="1" key="1">
    <citation type="submission" date="2021-06" db="EMBL/GenBank/DDBJ databases">
        <authorList>
            <person name="Kallberg Y."/>
            <person name="Tangrot J."/>
            <person name="Rosling A."/>
        </authorList>
    </citation>
    <scope>NUCLEOTIDE SEQUENCE</scope>
    <source>
        <strain evidence="1">AZ414A</strain>
    </source>
</reference>
<gene>
    <name evidence="1" type="ORF">DEBURN_LOCUS8074</name>
</gene>
<organism evidence="1 2">
    <name type="scientific">Diversispora eburnea</name>
    <dbReference type="NCBI Taxonomy" id="1213867"/>
    <lineage>
        <taxon>Eukaryota</taxon>
        <taxon>Fungi</taxon>
        <taxon>Fungi incertae sedis</taxon>
        <taxon>Mucoromycota</taxon>
        <taxon>Glomeromycotina</taxon>
        <taxon>Glomeromycetes</taxon>
        <taxon>Diversisporales</taxon>
        <taxon>Diversisporaceae</taxon>
        <taxon>Diversispora</taxon>
    </lineage>
</organism>
<dbReference type="OrthoDB" id="2441425at2759"/>